<dbReference type="RefSeq" id="XP_033397139.1">
    <property type="nucleotide sequence ID" value="XM_033546606.1"/>
</dbReference>
<gene>
    <name evidence="1" type="ORF">K452DRAFT_39352</name>
</gene>
<sequence>MVQATQGDNVSKTSRVAGREWLLRRHQQAWVECGRTRCPVPTTARVPRHCVAHPGAQNRWSANFNSLSCCPTCFFTSRPHFTLFSLSVLPNYCACCLSPATRCPY</sequence>
<organism evidence="1 2">
    <name type="scientific">Aplosporella prunicola CBS 121167</name>
    <dbReference type="NCBI Taxonomy" id="1176127"/>
    <lineage>
        <taxon>Eukaryota</taxon>
        <taxon>Fungi</taxon>
        <taxon>Dikarya</taxon>
        <taxon>Ascomycota</taxon>
        <taxon>Pezizomycotina</taxon>
        <taxon>Dothideomycetes</taxon>
        <taxon>Dothideomycetes incertae sedis</taxon>
        <taxon>Botryosphaeriales</taxon>
        <taxon>Aplosporellaceae</taxon>
        <taxon>Aplosporella</taxon>
    </lineage>
</organism>
<protein>
    <submittedName>
        <fullName evidence="1">Uncharacterized protein</fullName>
    </submittedName>
</protein>
<name>A0A6A6BBK1_9PEZI</name>
<keyword evidence="2" id="KW-1185">Reference proteome</keyword>
<proteinExistence type="predicted"/>
<evidence type="ECO:0000313" key="2">
    <source>
        <dbReference type="Proteomes" id="UP000799438"/>
    </source>
</evidence>
<dbReference type="Proteomes" id="UP000799438">
    <property type="component" value="Unassembled WGS sequence"/>
</dbReference>
<dbReference type="EMBL" id="ML995487">
    <property type="protein sequence ID" value="KAF2141426.1"/>
    <property type="molecule type" value="Genomic_DNA"/>
</dbReference>
<accession>A0A6A6BBK1</accession>
<dbReference type="AlphaFoldDB" id="A0A6A6BBK1"/>
<reference evidence="1" key="1">
    <citation type="journal article" date="2020" name="Stud. Mycol.">
        <title>101 Dothideomycetes genomes: a test case for predicting lifestyles and emergence of pathogens.</title>
        <authorList>
            <person name="Haridas S."/>
            <person name="Albert R."/>
            <person name="Binder M."/>
            <person name="Bloem J."/>
            <person name="Labutti K."/>
            <person name="Salamov A."/>
            <person name="Andreopoulos B."/>
            <person name="Baker S."/>
            <person name="Barry K."/>
            <person name="Bills G."/>
            <person name="Bluhm B."/>
            <person name="Cannon C."/>
            <person name="Castanera R."/>
            <person name="Culley D."/>
            <person name="Daum C."/>
            <person name="Ezra D."/>
            <person name="Gonzalez J."/>
            <person name="Henrissat B."/>
            <person name="Kuo A."/>
            <person name="Liang C."/>
            <person name="Lipzen A."/>
            <person name="Lutzoni F."/>
            <person name="Magnuson J."/>
            <person name="Mondo S."/>
            <person name="Nolan M."/>
            <person name="Ohm R."/>
            <person name="Pangilinan J."/>
            <person name="Park H.-J."/>
            <person name="Ramirez L."/>
            <person name="Alfaro M."/>
            <person name="Sun H."/>
            <person name="Tritt A."/>
            <person name="Yoshinaga Y."/>
            <person name="Zwiers L.-H."/>
            <person name="Turgeon B."/>
            <person name="Goodwin S."/>
            <person name="Spatafora J."/>
            <person name="Crous P."/>
            <person name="Grigoriev I."/>
        </authorList>
    </citation>
    <scope>NUCLEOTIDE SEQUENCE</scope>
    <source>
        <strain evidence="1">CBS 121167</strain>
    </source>
</reference>
<evidence type="ECO:0000313" key="1">
    <source>
        <dbReference type="EMBL" id="KAF2141426.1"/>
    </source>
</evidence>
<dbReference type="GeneID" id="54304112"/>